<evidence type="ECO:0000313" key="1">
    <source>
        <dbReference type="EMBL" id="PGH55912.1"/>
    </source>
</evidence>
<sequence>MDDEQAELIELEGRATASLFLAVEIWSGLARCGILTKEQAREIMDSALLRLETLHAADGPAARGTARARDLLERLVSRQSR</sequence>
<dbReference type="Proteomes" id="UP000225379">
    <property type="component" value="Unassembled WGS sequence"/>
</dbReference>
<name>A0A2B8BEV3_9PROT</name>
<evidence type="ECO:0000313" key="2">
    <source>
        <dbReference type="Proteomes" id="UP000225379"/>
    </source>
</evidence>
<reference evidence="2" key="1">
    <citation type="submission" date="2017-10" db="EMBL/GenBank/DDBJ databases">
        <authorList>
            <person name="Kravchenko I.K."/>
            <person name="Grouzdev D.S."/>
        </authorList>
    </citation>
    <scope>NUCLEOTIDE SEQUENCE [LARGE SCALE GENOMIC DNA]</scope>
    <source>
        <strain evidence="2">B2</strain>
    </source>
</reference>
<dbReference type="AlphaFoldDB" id="A0A2B8BEV3"/>
<accession>A0A2B8BEV3</accession>
<proteinExistence type="predicted"/>
<dbReference type="RefSeq" id="WP_098738626.1">
    <property type="nucleotide sequence ID" value="NZ_PDKW01000042.1"/>
</dbReference>
<gene>
    <name evidence="1" type="ORF">CRT60_21930</name>
</gene>
<organism evidence="1 2">
    <name type="scientific">Azospirillum palustre</name>
    <dbReference type="NCBI Taxonomy" id="2044885"/>
    <lineage>
        <taxon>Bacteria</taxon>
        <taxon>Pseudomonadati</taxon>
        <taxon>Pseudomonadota</taxon>
        <taxon>Alphaproteobacteria</taxon>
        <taxon>Rhodospirillales</taxon>
        <taxon>Azospirillaceae</taxon>
        <taxon>Azospirillum</taxon>
    </lineage>
</organism>
<protein>
    <submittedName>
        <fullName evidence="1">Uncharacterized protein</fullName>
    </submittedName>
</protein>
<comment type="caution">
    <text evidence="1">The sequence shown here is derived from an EMBL/GenBank/DDBJ whole genome shotgun (WGS) entry which is preliminary data.</text>
</comment>
<keyword evidence="2" id="KW-1185">Reference proteome</keyword>
<dbReference type="EMBL" id="PDKW01000042">
    <property type="protein sequence ID" value="PGH55912.1"/>
    <property type="molecule type" value="Genomic_DNA"/>
</dbReference>